<keyword evidence="2" id="KW-0560">Oxidoreductase</keyword>
<comment type="similarity">
    <text evidence="1">Belongs to the oxygen-dependent FAD-linked oxidoreductase family.</text>
</comment>
<dbReference type="PANTHER" id="PTHR13878:SF91">
    <property type="entry name" value="FAD BINDING DOMAIN PROTEIN (AFU_ORTHOLOGUE AFUA_6G12070)-RELATED"/>
    <property type="match status" value="1"/>
</dbReference>
<reference evidence="6" key="2">
    <citation type="submission" date="2015-01" db="EMBL/GenBank/DDBJ databases">
        <title>Evolutionary Origins and Diversification of the Mycorrhizal Mutualists.</title>
        <authorList>
            <consortium name="DOE Joint Genome Institute"/>
            <consortium name="Mycorrhizal Genomics Consortium"/>
            <person name="Kohler A."/>
            <person name="Kuo A."/>
            <person name="Nagy L.G."/>
            <person name="Floudas D."/>
            <person name="Copeland A."/>
            <person name="Barry K.W."/>
            <person name="Cichocki N."/>
            <person name="Veneault-Fourrey C."/>
            <person name="LaButti K."/>
            <person name="Lindquist E.A."/>
            <person name="Lipzen A."/>
            <person name="Lundell T."/>
            <person name="Morin E."/>
            <person name="Murat C."/>
            <person name="Riley R."/>
            <person name="Ohm R."/>
            <person name="Sun H."/>
            <person name="Tunlid A."/>
            <person name="Henrissat B."/>
            <person name="Grigoriev I.V."/>
            <person name="Hibbett D.S."/>
            <person name="Martin F."/>
        </authorList>
    </citation>
    <scope>NUCLEOTIDE SEQUENCE [LARGE SCALE GENOMIC DNA]</scope>
    <source>
        <strain evidence="6">Zn</strain>
    </source>
</reference>
<reference evidence="5 6" key="1">
    <citation type="submission" date="2014-04" db="EMBL/GenBank/DDBJ databases">
        <authorList>
            <consortium name="DOE Joint Genome Institute"/>
            <person name="Kuo A."/>
            <person name="Martino E."/>
            <person name="Perotto S."/>
            <person name="Kohler A."/>
            <person name="Nagy L.G."/>
            <person name="Floudas D."/>
            <person name="Copeland A."/>
            <person name="Barry K.W."/>
            <person name="Cichocki N."/>
            <person name="Veneault-Fourrey C."/>
            <person name="LaButti K."/>
            <person name="Lindquist E.A."/>
            <person name="Lipzen A."/>
            <person name="Lundell T."/>
            <person name="Morin E."/>
            <person name="Murat C."/>
            <person name="Sun H."/>
            <person name="Tunlid A."/>
            <person name="Henrissat B."/>
            <person name="Grigoriev I.V."/>
            <person name="Hibbett D.S."/>
            <person name="Martin F."/>
            <person name="Nordberg H.P."/>
            <person name="Cantor M.N."/>
            <person name="Hua S.X."/>
        </authorList>
    </citation>
    <scope>NUCLEOTIDE SEQUENCE [LARGE SCALE GENOMIC DNA]</scope>
    <source>
        <strain evidence="5 6">Zn</strain>
    </source>
</reference>
<dbReference type="Gene3D" id="3.30.465.10">
    <property type="match status" value="2"/>
</dbReference>
<evidence type="ECO:0000259" key="4">
    <source>
        <dbReference type="PROSITE" id="PS51387"/>
    </source>
</evidence>
<evidence type="ECO:0000256" key="3">
    <source>
        <dbReference type="SAM" id="SignalP"/>
    </source>
</evidence>
<dbReference type="GO" id="GO:0016491">
    <property type="term" value="F:oxidoreductase activity"/>
    <property type="evidence" value="ECO:0007669"/>
    <property type="project" value="UniProtKB-KW"/>
</dbReference>
<dbReference type="EMBL" id="KN832893">
    <property type="protein sequence ID" value="KIM93799.1"/>
    <property type="molecule type" value="Genomic_DNA"/>
</dbReference>
<organism evidence="5 6">
    <name type="scientific">Oidiodendron maius (strain Zn)</name>
    <dbReference type="NCBI Taxonomy" id="913774"/>
    <lineage>
        <taxon>Eukaryota</taxon>
        <taxon>Fungi</taxon>
        <taxon>Dikarya</taxon>
        <taxon>Ascomycota</taxon>
        <taxon>Pezizomycotina</taxon>
        <taxon>Leotiomycetes</taxon>
        <taxon>Leotiomycetes incertae sedis</taxon>
        <taxon>Myxotrichaceae</taxon>
        <taxon>Oidiodendron</taxon>
    </lineage>
</organism>
<name>A0A0C3GR35_OIDMZ</name>
<evidence type="ECO:0000313" key="5">
    <source>
        <dbReference type="EMBL" id="KIM93799.1"/>
    </source>
</evidence>
<protein>
    <recommendedName>
        <fullName evidence="4">FAD-binding PCMH-type domain-containing protein</fullName>
    </recommendedName>
</protein>
<dbReference type="Proteomes" id="UP000054321">
    <property type="component" value="Unassembled WGS sequence"/>
</dbReference>
<dbReference type="PANTHER" id="PTHR13878">
    <property type="entry name" value="GULONOLACTONE OXIDASE"/>
    <property type="match status" value="1"/>
</dbReference>
<feature type="chain" id="PRO_5002177815" description="FAD-binding PCMH-type domain-containing protein" evidence="3">
    <location>
        <begin position="19"/>
        <end position="563"/>
    </location>
</feature>
<feature type="domain" description="FAD-binding PCMH-type" evidence="4">
    <location>
        <begin position="118"/>
        <end position="299"/>
    </location>
</feature>
<accession>A0A0C3GR35</accession>
<sequence>MANILAFALSILPLLVHAGAPYCIPGQHCFPSQTILTRFNASINGRLLAPRPYADICYGQTFNNAACSNLVANQGNEDFRASLPAALMYTQNELLPNGTGCTTPATAPTEPLTGDCELGALASFVVDAATTEHISLAVKFAAKYNLRLRMKCSGHDYFGRSTAPGAFTIWTHNLNSTEFLESFRPSGCNTSYSVIGVEAGVPDLALYAAGAASNTVGVGGFDPTVCAAGGWGIGGGAAGPWAPQFGMGVDNIVQFDVINAAGQMETANACTNPDLFWALLGGGGAFGVVTKAYFKAHPAFTAVNVVAGTLTANSTETYGNLIQIFLDSHPMFQEQNFTWLWETSPPTVAMSFNVGFLDSAIAPSADETFTLFQNLTAIPGVTSQLTAIQFPNWSEAYVNVVEPITNTGNVVGVNIGLTSRVVAQEQMLSQDGRDKIADFIIGLPSGIPFIFQKVGGGAVLEVATDATAVNPAFRSSFGYIDVPIFGSTPGYTATQNGTIDSILAQEDEVFGTAAYYNENTVRQLNWQEAYWGSNYPRLFKIKSVVDPEGVFSCVQCVGSENGW</sequence>
<dbReference type="InParanoid" id="A0A0C3GR35"/>
<dbReference type="STRING" id="913774.A0A0C3GR35"/>
<dbReference type="InterPro" id="IPR016166">
    <property type="entry name" value="FAD-bd_PCMH"/>
</dbReference>
<dbReference type="Pfam" id="PF08031">
    <property type="entry name" value="BBE"/>
    <property type="match status" value="1"/>
</dbReference>
<dbReference type="InterPro" id="IPR006094">
    <property type="entry name" value="Oxid_FAD_bind_N"/>
</dbReference>
<proteinExistence type="inferred from homology"/>
<keyword evidence="3" id="KW-0732">Signal</keyword>
<keyword evidence="6" id="KW-1185">Reference proteome</keyword>
<dbReference type="HOGENOM" id="CLU_018354_4_4_1"/>
<dbReference type="AlphaFoldDB" id="A0A0C3GR35"/>
<dbReference type="Pfam" id="PF01565">
    <property type="entry name" value="FAD_binding_4"/>
    <property type="match status" value="1"/>
</dbReference>
<dbReference type="GO" id="GO:0071949">
    <property type="term" value="F:FAD binding"/>
    <property type="evidence" value="ECO:0007669"/>
    <property type="project" value="InterPro"/>
</dbReference>
<dbReference type="SUPFAM" id="SSF56176">
    <property type="entry name" value="FAD-binding/transporter-associated domain-like"/>
    <property type="match status" value="1"/>
</dbReference>
<gene>
    <name evidence="5" type="ORF">OIDMADRAFT_61431</name>
</gene>
<dbReference type="InterPro" id="IPR016169">
    <property type="entry name" value="FAD-bd_PCMH_sub2"/>
</dbReference>
<dbReference type="InterPro" id="IPR036318">
    <property type="entry name" value="FAD-bd_PCMH-like_sf"/>
</dbReference>
<evidence type="ECO:0000313" key="6">
    <source>
        <dbReference type="Proteomes" id="UP000054321"/>
    </source>
</evidence>
<evidence type="ECO:0000256" key="1">
    <source>
        <dbReference type="ARBA" id="ARBA00005466"/>
    </source>
</evidence>
<dbReference type="InterPro" id="IPR050432">
    <property type="entry name" value="FAD-linked_Oxidoreductases_BP"/>
</dbReference>
<dbReference type="OrthoDB" id="9983560at2759"/>
<feature type="signal peptide" evidence="3">
    <location>
        <begin position="1"/>
        <end position="18"/>
    </location>
</feature>
<dbReference type="InterPro" id="IPR012951">
    <property type="entry name" value="BBE"/>
</dbReference>
<dbReference type="PROSITE" id="PS51387">
    <property type="entry name" value="FAD_PCMH"/>
    <property type="match status" value="1"/>
</dbReference>
<evidence type="ECO:0000256" key="2">
    <source>
        <dbReference type="ARBA" id="ARBA00023002"/>
    </source>
</evidence>